<dbReference type="Proteomes" id="UP000314987">
    <property type="component" value="Unassembled WGS sequence"/>
</dbReference>
<dbReference type="PANTHER" id="PTHR45935">
    <property type="entry name" value="PROTEIN ZBED8-RELATED"/>
    <property type="match status" value="1"/>
</dbReference>
<dbReference type="SMART" id="SM00431">
    <property type="entry name" value="SCAN"/>
    <property type="match status" value="1"/>
</dbReference>
<dbReference type="Ensembl" id="ENSVURT00010000179.1">
    <property type="protein sequence ID" value="ENSVURP00010000154.1"/>
    <property type="gene ID" value="ENSVURG00010000151.1"/>
</dbReference>
<keyword evidence="4" id="KW-1185">Reference proteome</keyword>
<dbReference type="FunFam" id="1.10.4020.10:FF:000001">
    <property type="entry name" value="zinc finger protein 263 isoform X1"/>
    <property type="match status" value="1"/>
</dbReference>
<dbReference type="STRING" id="29139.ENSVURP00010000154"/>
<dbReference type="OMA" id="SSCWYFR"/>
<reference evidence="4" key="1">
    <citation type="submission" date="2018-12" db="EMBL/GenBank/DDBJ databases">
        <authorList>
            <person name="Yazar S."/>
        </authorList>
    </citation>
    <scope>NUCLEOTIDE SEQUENCE [LARGE SCALE GENOMIC DNA]</scope>
</reference>
<accession>A0A4X2JM57</accession>
<protein>
    <recommendedName>
        <fullName evidence="2">SCAN box domain-containing protein</fullName>
    </recommendedName>
</protein>
<proteinExistence type="predicted"/>
<keyword evidence="1" id="KW-0539">Nucleus</keyword>
<name>A0A4X2JM57_VOMUR</name>
<dbReference type="Gene3D" id="1.10.4020.10">
    <property type="entry name" value="DNA breaking-rejoining enzymes"/>
    <property type="match status" value="1"/>
</dbReference>
<dbReference type="PANTHER" id="PTHR45935:SF29">
    <property type="entry name" value="SCAN BOX DOMAIN-CONTAINING PROTEIN"/>
    <property type="match status" value="1"/>
</dbReference>
<dbReference type="InterPro" id="IPR038269">
    <property type="entry name" value="SCAN_sf"/>
</dbReference>
<sequence length="134" mass="15701">MAIELMVAADLNPQIQALWEKEGPLGKKLKENSIQNQESVLQNDKPAPESCRQRFRSFRYQESAGPQETLSQLRELCHQWLQPEIHTKEQILELLLLEQFMNILPEETKTRVQKVTDFLFQKVNISFYSINLCL</sequence>
<reference evidence="3" key="3">
    <citation type="submission" date="2025-09" db="UniProtKB">
        <authorList>
            <consortium name="Ensembl"/>
        </authorList>
    </citation>
    <scope>IDENTIFICATION</scope>
</reference>
<evidence type="ECO:0000259" key="2">
    <source>
        <dbReference type="PROSITE" id="PS50804"/>
    </source>
</evidence>
<evidence type="ECO:0000313" key="3">
    <source>
        <dbReference type="Ensembl" id="ENSVURP00010000154.1"/>
    </source>
</evidence>
<dbReference type="AlphaFoldDB" id="A0A4X2JM57"/>
<dbReference type="GeneTree" id="ENSGT00940000162817"/>
<evidence type="ECO:0000256" key="1">
    <source>
        <dbReference type="ARBA" id="ARBA00023242"/>
    </source>
</evidence>
<reference evidence="3" key="2">
    <citation type="submission" date="2025-08" db="UniProtKB">
        <authorList>
            <consortium name="Ensembl"/>
        </authorList>
    </citation>
    <scope>IDENTIFICATION</scope>
</reference>
<dbReference type="SUPFAM" id="SSF47353">
    <property type="entry name" value="Retrovirus capsid dimerization domain-like"/>
    <property type="match status" value="1"/>
</dbReference>
<feature type="domain" description="SCAN box" evidence="2">
    <location>
        <begin position="52"/>
        <end position="113"/>
    </location>
</feature>
<evidence type="ECO:0000313" key="4">
    <source>
        <dbReference type="Proteomes" id="UP000314987"/>
    </source>
</evidence>
<dbReference type="InterPro" id="IPR003309">
    <property type="entry name" value="SCAN_dom"/>
</dbReference>
<dbReference type="InterPro" id="IPR050916">
    <property type="entry name" value="SCAN-C2H2_zinc_finger"/>
</dbReference>
<dbReference type="Pfam" id="PF02023">
    <property type="entry name" value="SCAN"/>
    <property type="match status" value="1"/>
</dbReference>
<dbReference type="CDD" id="cd07936">
    <property type="entry name" value="SCAN"/>
    <property type="match status" value="1"/>
</dbReference>
<organism evidence="3 4">
    <name type="scientific">Vombatus ursinus</name>
    <name type="common">Common wombat</name>
    <dbReference type="NCBI Taxonomy" id="29139"/>
    <lineage>
        <taxon>Eukaryota</taxon>
        <taxon>Metazoa</taxon>
        <taxon>Chordata</taxon>
        <taxon>Craniata</taxon>
        <taxon>Vertebrata</taxon>
        <taxon>Euteleostomi</taxon>
        <taxon>Mammalia</taxon>
        <taxon>Metatheria</taxon>
        <taxon>Diprotodontia</taxon>
        <taxon>Vombatidae</taxon>
        <taxon>Vombatus</taxon>
    </lineage>
</organism>
<dbReference type="PROSITE" id="PS50804">
    <property type="entry name" value="SCAN_BOX"/>
    <property type="match status" value="1"/>
</dbReference>